<dbReference type="AlphaFoldDB" id="A0A1V9ZDT3"/>
<dbReference type="GO" id="GO:0035091">
    <property type="term" value="F:phosphatidylinositol binding"/>
    <property type="evidence" value="ECO:0007669"/>
    <property type="project" value="InterPro"/>
</dbReference>
<evidence type="ECO:0000313" key="2">
    <source>
        <dbReference type="EMBL" id="OQR96146.1"/>
    </source>
</evidence>
<keyword evidence="3" id="KW-1185">Reference proteome</keyword>
<dbReference type="InterPro" id="IPR001683">
    <property type="entry name" value="PX_dom"/>
</dbReference>
<dbReference type="SUPFAM" id="SSF64268">
    <property type="entry name" value="PX domain"/>
    <property type="match status" value="2"/>
</dbReference>
<dbReference type="PROSITE" id="PS50195">
    <property type="entry name" value="PX"/>
    <property type="match status" value="1"/>
</dbReference>
<evidence type="ECO:0000259" key="1">
    <source>
        <dbReference type="PROSITE" id="PS50195"/>
    </source>
</evidence>
<organism evidence="2 3">
    <name type="scientific">Achlya hypogyna</name>
    <name type="common">Oomycete</name>
    <name type="synonym">Protoachlya hypogyna</name>
    <dbReference type="NCBI Taxonomy" id="1202772"/>
    <lineage>
        <taxon>Eukaryota</taxon>
        <taxon>Sar</taxon>
        <taxon>Stramenopiles</taxon>
        <taxon>Oomycota</taxon>
        <taxon>Saprolegniomycetes</taxon>
        <taxon>Saprolegniales</taxon>
        <taxon>Achlyaceae</taxon>
        <taxon>Achlya</taxon>
    </lineage>
</organism>
<comment type="caution">
    <text evidence="2">The sequence shown here is derived from an EMBL/GenBank/DDBJ whole genome shotgun (WGS) entry which is preliminary data.</text>
</comment>
<dbReference type="CDD" id="cd06093">
    <property type="entry name" value="PX_domain"/>
    <property type="match status" value="1"/>
</dbReference>
<name>A0A1V9ZDT3_ACHHY</name>
<accession>A0A1V9ZDT3</accession>
<dbReference type="OrthoDB" id="70852at2759"/>
<feature type="domain" description="PX" evidence="1">
    <location>
        <begin position="50"/>
        <end position="173"/>
    </location>
</feature>
<proteinExistence type="predicted"/>
<gene>
    <name evidence="2" type="ORF">ACHHYP_16898</name>
</gene>
<evidence type="ECO:0000313" key="3">
    <source>
        <dbReference type="Proteomes" id="UP000243579"/>
    </source>
</evidence>
<protein>
    <submittedName>
        <fullName evidence="2">Myosin-like protein</fullName>
    </submittedName>
</protein>
<dbReference type="Proteomes" id="UP000243579">
    <property type="component" value="Unassembled WGS sequence"/>
</dbReference>
<dbReference type="InterPro" id="IPR036871">
    <property type="entry name" value="PX_dom_sf"/>
</dbReference>
<sequence length="361" mass="40191">MSCGSTFDALSAATDEYLPGVDFQLRHERARWAHHASQLLHQLLHSRQAQVLAAAVHGHRHCFAKGKRFVEYEVALETNWRGSLRVWHRYSTFRSLAASLKNQRIQLPKLPAVHLFSPTNDRTIETRKAQIGAFLTALVLEDRLQWSLPMGDGTRVGRCRSAEHLPVETLRALVAPSMASGMASALDPLEAQDAAALRRDVATLTRRCHVLEVALGLSGGVTMKTAVVIDAKWVMDASRRVPLFKVHIETVERGIFTAWFRYATFTALATSLKAKYGWLVPELEADHRSDRNLELKMLLVNNFLNHVLAIPAVEWGIRINNTTCAFKRHQKFTLSPSEAAPSIETRVSSTSTAALSDDGVS</sequence>
<dbReference type="Pfam" id="PF00787">
    <property type="entry name" value="PX"/>
    <property type="match status" value="1"/>
</dbReference>
<reference evidence="2 3" key="1">
    <citation type="journal article" date="2014" name="Genome Biol. Evol.">
        <title>The secreted proteins of Achlya hypogyna and Thraustotheca clavata identify the ancestral oomycete secretome and reveal gene acquisitions by horizontal gene transfer.</title>
        <authorList>
            <person name="Misner I."/>
            <person name="Blouin N."/>
            <person name="Leonard G."/>
            <person name="Richards T.A."/>
            <person name="Lane C.E."/>
        </authorList>
    </citation>
    <scope>NUCLEOTIDE SEQUENCE [LARGE SCALE GENOMIC DNA]</scope>
    <source>
        <strain evidence="2 3">ATCC 48635</strain>
    </source>
</reference>
<dbReference type="Gene3D" id="3.30.1520.10">
    <property type="entry name" value="Phox-like domain"/>
    <property type="match status" value="1"/>
</dbReference>
<dbReference type="STRING" id="1202772.A0A1V9ZDT3"/>
<dbReference type="EMBL" id="JNBR01000153">
    <property type="protein sequence ID" value="OQR96146.1"/>
    <property type="molecule type" value="Genomic_DNA"/>
</dbReference>